<evidence type="ECO:0000313" key="4">
    <source>
        <dbReference type="Proteomes" id="UP000218811"/>
    </source>
</evidence>
<feature type="compositionally biased region" description="Polar residues" evidence="1">
    <location>
        <begin position="1064"/>
        <end position="1082"/>
    </location>
</feature>
<dbReference type="GO" id="GO:0005737">
    <property type="term" value="C:cytoplasm"/>
    <property type="evidence" value="ECO:0007669"/>
    <property type="project" value="TreeGrafter"/>
</dbReference>
<dbReference type="GO" id="GO:0005085">
    <property type="term" value="F:guanyl-nucleotide exchange factor activity"/>
    <property type="evidence" value="ECO:0007669"/>
    <property type="project" value="InterPro"/>
</dbReference>
<dbReference type="OMA" id="FEIYQPY"/>
<dbReference type="PANTHER" id="PTHR12673:SF159">
    <property type="entry name" value="LD03170P"/>
    <property type="match status" value="1"/>
</dbReference>
<feature type="compositionally biased region" description="Polar residues" evidence="1">
    <location>
        <begin position="1431"/>
        <end position="1445"/>
    </location>
</feature>
<feature type="compositionally biased region" description="Low complexity" evidence="1">
    <location>
        <begin position="846"/>
        <end position="858"/>
    </location>
</feature>
<dbReference type="InterPro" id="IPR035899">
    <property type="entry name" value="DBL_dom_sf"/>
</dbReference>
<feature type="compositionally biased region" description="Polar residues" evidence="1">
    <location>
        <begin position="1481"/>
        <end position="1501"/>
    </location>
</feature>
<dbReference type="InterPro" id="IPR051092">
    <property type="entry name" value="FYVE_RhoGEF_PH"/>
</dbReference>
<dbReference type="PROSITE" id="PS50010">
    <property type="entry name" value="DH_2"/>
    <property type="match status" value="1"/>
</dbReference>
<feature type="compositionally biased region" description="Low complexity" evidence="1">
    <location>
        <begin position="877"/>
        <end position="892"/>
    </location>
</feature>
<dbReference type="PANTHER" id="PTHR12673">
    <property type="entry name" value="FACIOGENITAL DYSPLASIA PROTEIN"/>
    <property type="match status" value="1"/>
</dbReference>
<name>A0A2H3J4U4_WOLCO</name>
<feature type="compositionally biased region" description="Basic and acidic residues" evidence="1">
    <location>
        <begin position="1679"/>
        <end position="1694"/>
    </location>
</feature>
<evidence type="ECO:0000256" key="1">
    <source>
        <dbReference type="SAM" id="MobiDB-lite"/>
    </source>
</evidence>
<dbReference type="SUPFAM" id="SSF48065">
    <property type="entry name" value="DBL homology domain (DH-domain)"/>
    <property type="match status" value="1"/>
</dbReference>
<feature type="region of interest" description="Disordered" evidence="1">
    <location>
        <begin position="285"/>
        <end position="321"/>
    </location>
</feature>
<feature type="region of interest" description="Disordered" evidence="1">
    <location>
        <begin position="473"/>
        <end position="574"/>
    </location>
</feature>
<feature type="region of interest" description="Disordered" evidence="1">
    <location>
        <begin position="184"/>
        <end position="204"/>
    </location>
</feature>
<feature type="compositionally biased region" description="Low complexity" evidence="1">
    <location>
        <begin position="285"/>
        <end position="299"/>
    </location>
</feature>
<protein>
    <recommendedName>
        <fullName evidence="2">DH domain-containing protein</fullName>
    </recommendedName>
</protein>
<dbReference type="OrthoDB" id="1716625at2759"/>
<feature type="region of interest" description="Disordered" evidence="1">
    <location>
        <begin position="1063"/>
        <end position="1148"/>
    </location>
</feature>
<feature type="region of interest" description="Disordered" evidence="1">
    <location>
        <begin position="647"/>
        <end position="767"/>
    </location>
</feature>
<organism evidence="3 4">
    <name type="scientific">Wolfiporia cocos (strain MD-104)</name>
    <name type="common">Brown rot fungus</name>
    <dbReference type="NCBI Taxonomy" id="742152"/>
    <lineage>
        <taxon>Eukaryota</taxon>
        <taxon>Fungi</taxon>
        <taxon>Dikarya</taxon>
        <taxon>Basidiomycota</taxon>
        <taxon>Agaricomycotina</taxon>
        <taxon>Agaricomycetes</taxon>
        <taxon>Polyporales</taxon>
        <taxon>Phaeolaceae</taxon>
        <taxon>Wolfiporia</taxon>
    </lineage>
</organism>
<proteinExistence type="predicted"/>
<feature type="region of interest" description="Disordered" evidence="1">
    <location>
        <begin position="339"/>
        <end position="361"/>
    </location>
</feature>
<feature type="region of interest" description="Disordered" evidence="1">
    <location>
        <begin position="794"/>
        <end position="1025"/>
    </location>
</feature>
<feature type="compositionally biased region" description="Low complexity" evidence="1">
    <location>
        <begin position="1465"/>
        <end position="1479"/>
    </location>
</feature>
<feature type="compositionally biased region" description="Basic and acidic residues" evidence="1">
    <location>
        <begin position="726"/>
        <end position="747"/>
    </location>
</feature>
<feature type="compositionally biased region" description="Basic and acidic residues" evidence="1">
    <location>
        <begin position="305"/>
        <end position="315"/>
    </location>
</feature>
<dbReference type="STRING" id="742152.A0A2H3J4U4"/>
<feature type="compositionally biased region" description="Polar residues" evidence="1">
    <location>
        <begin position="518"/>
        <end position="540"/>
    </location>
</feature>
<feature type="compositionally biased region" description="Basic and acidic residues" evidence="1">
    <location>
        <begin position="828"/>
        <end position="842"/>
    </location>
</feature>
<dbReference type="InterPro" id="IPR000219">
    <property type="entry name" value="DH_dom"/>
</dbReference>
<keyword evidence="4" id="KW-1185">Reference proteome</keyword>
<evidence type="ECO:0000313" key="3">
    <source>
        <dbReference type="EMBL" id="PCH34803.1"/>
    </source>
</evidence>
<feature type="compositionally biased region" description="Polar residues" evidence="1">
    <location>
        <begin position="1134"/>
        <end position="1148"/>
    </location>
</feature>
<feature type="domain" description="DH" evidence="2">
    <location>
        <begin position="1171"/>
        <end position="1364"/>
    </location>
</feature>
<reference evidence="3 4" key="1">
    <citation type="journal article" date="2012" name="Science">
        <title>The Paleozoic origin of enzymatic lignin decomposition reconstructed from 31 fungal genomes.</title>
        <authorList>
            <person name="Floudas D."/>
            <person name="Binder M."/>
            <person name="Riley R."/>
            <person name="Barry K."/>
            <person name="Blanchette R.A."/>
            <person name="Henrissat B."/>
            <person name="Martinez A.T."/>
            <person name="Otillar R."/>
            <person name="Spatafora J.W."/>
            <person name="Yadav J.S."/>
            <person name="Aerts A."/>
            <person name="Benoit I."/>
            <person name="Boyd A."/>
            <person name="Carlson A."/>
            <person name="Copeland A."/>
            <person name="Coutinho P.M."/>
            <person name="de Vries R.P."/>
            <person name="Ferreira P."/>
            <person name="Findley K."/>
            <person name="Foster B."/>
            <person name="Gaskell J."/>
            <person name="Glotzer D."/>
            <person name="Gorecki P."/>
            <person name="Heitman J."/>
            <person name="Hesse C."/>
            <person name="Hori C."/>
            <person name="Igarashi K."/>
            <person name="Jurgens J.A."/>
            <person name="Kallen N."/>
            <person name="Kersten P."/>
            <person name="Kohler A."/>
            <person name="Kuees U."/>
            <person name="Kumar T.K.A."/>
            <person name="Kuo A."/>
            <person name="LaButti K."/>
            <person name="Larrondo L.F."/>
            <person name="Lindquist E."/>
            <person name="Ling A."/>
            <person name="Lombard V."/>
            <person name="Lucas S."/>
            <person name="Lundell T."/>
            <person name="Martin R."/>
            <person name="McLaughlin D.J."/>
            <person name="Morgenstern I."/>
            <person name="Morin E."/>
            <person name="Murat C."/>
            <person name="Nagy L.G."/>
            <person name="Nolan M."/>
            <person name="Ohm R.A."/>
            <person name="Patyshakuliyeva A."/>
            <person name="Rokas A."/>
            <person name="Ruiz-Duenas F.J."/>
            <person name="Sabat G."/>
            <person name="Salamov A."/>
            <person name="Samejima M."/>
            <person name="Schmutz J."/>
            <person name="Slot J.C."/>
            <person name="St John F."/>
            <person name="Stenlid J."/>
            <person name="Sun H."/>
            <person name="Sun S."/>
            <person name="Syed K."/>
            <person name="Tsang A."/>
            <person name="Wiebenga A."/>
            <person name="Young D."/>
            <person name="Pisabarro A."/>
            <person name="Eastwood D.C."/>
            <person name="Martin F."/>
            <person name="Cullen D."/>
            <person name="Grigoriev I.V."/>
            <person name="Hibbett D.S."/>
        </authorList>
    </citation>
    <scope>NUCLEOTIDE SEQUENCE [LARGE SCALE GENOMIC DNA]</scope>
    <source>
        <strain evidence="3 4">MD-104</strain>
    </source>
</reference>
<feature type="compositionally biased region" description="Polar residues" evidence="1">
    <location>
        <begin position="965"/>
        <end position="978"/>
    </location>
</feature>
<dbReference type="Pfam" id="PF00621">
    <property type="entry name" value="RhoGEF"/>
    <property type="match status" value="1"/>
</dbReference>
<evidence type="ECO:0000259" key="2">
    <source>
        <dbReference type="PROSITE" id="PS50010"/>
    </source>
</evidence>
<feature type="region of interest" description="Disordered" evidence="1">
    <location>
        <begin position="1668"/>
        <end position="1694"/>
    </location>
</feature>
<feature type="compositionally biased region" description="Basic and acidic residues" evidence="1">
    <location>
        <begin position="983"/>
        <end position="992"/>
    </location>
</feature>
<dbReference type="Proteomes" id="UP000218811">
    <property type="component" value="Unassembled WGS sequence"/>
</dbReference>
<feature type="region of interest" description="Disordered" evidence="1">
    <location>
        <begin position="1416"/>
        <end position="1514"/>
    </location>
</feature>
<sequence length="1719" mass="188899">MTSSTACLQYANDWTPPETSPAYNPTADDAFYTSNSQSLNQWNEMESAIAEIAMSGSVLNPSAPVTPPSAGHILLSTLSTGTDAFASHDAPSPDDLQFIVYGSHDIMPPIVPTESLSRNIPSAKDGAITEDMEHILCAWDGCTERLASGDDKIIKRHLLNAHFPDMGDIWGSSSQQLLKMTLSRSNLRSKSRSPAPNAPSPILASRTPVFLPPSHYAAAAGLSYPAAQPPSNTPVPTSDLLHDRHTIASPVVDPSPDRYKPIEHIAPPSPAIAITSPLNRVSRFISRSPSRSSSLSLRRASSKKGLQDREKDATNKRQSHIADIPLVELQLIPTLRDTVDKMTHPQPPTVHSEESEPESMDSGVVARIAAMRSPEPAYATATHEDSQYSPNPYSYPALASETYPSPPRSSPYTHGIPQVSFTPKLSLKPALRTQTLAAYPDPPVSQSLRKARPVIPRPAIHTPQAHANEIYSIPIPRGSGNIPAASNRDLAEEDSSASERSRGKSMLPLPKARKKSRSNPGTPKAPSSNYPGFTTPQLAQTPVPASRIPINAGSGLPRPRNVAANAGDSGSDLERRVGRAYTPGKLVVTNAQVVPSSSESDDAIRGAYIQSERQRPIGPQQRAIPTSGIPARGHHQVRFDMQAVVQARSSNDTSRPTKRPVGLGFNIEQEAADSTRTAFDEPSDDDNSIDDEHVGEDARYQDTEDEESVYEEQLPTDNRQYSHLRNYMEEHENGKDQVPGRKMRESDMSVANDPYADYESPKNGQRSLHARNARCSYHDQGSVIQSSEFQEDITGVRSHHLPPVVEQRTLEDAYMYEDESNYSEEDRDMEHPDNDLAEEPPRSLRSSSGQSAQESAQQCTRDRLRDSQLRPQVEPDPGGISRSLPRPRSISPTFGASTPEADPDDTTLTRSRNHSDQPLSAKDIRARNRMTMTVTAARDASSKRLSRLSNSSVKANEAQDHRSSRGINSNIQDNSASVRNTRRRDASDRERAAFGIPRSLSYGASSSPEGSGVEDASRPNSILRSESDESLIAGLRRLNSNTSSIDGGRSLLSKGAHTLFEALTSRNPVRQPEASRSCSGEGSSRPESRQSASGRLSPQPRAAINGANCSGPGYAAPLHATPPIPSGSEDLQDRSGTPMLSSSLARPSWRSTVQPSAYGDLESRYGSLEMQRQEQIYQFYVAEQTIVKQLRAIVRSIILPLRCRDSRSWLPGVPTEVSRLFDWLDDIVNLHIDIARAVKAACRSSWQADTIVERIADVILPFVPRFEIYQPYIVRIDEVKEIVATCREHGGNELGEYLRMKEQEGACDGQALDRLLEEPTNNLNAYPAIFQQLLDATPKHHSDYMATLSLFSLTKTMIRVMDEVRIREEEYDFVKDFASRFIGLQSSAPLAKRERRLLQHGFLHFVQSAEVVTPSTPVPPLVQVNGKPVTSPGSTPKLSQQNVPQRASRLASAIHSWHTRRKRSGSLTSSASSSLSVRSYETATSDTMPETPVSYSNFHQGDNSRDDASANADGQPGIIPVQAFVFTDLLLLGHPTPVDMGNGREPVEGWTLLDNVGTSKILSIVGQEEVPGIGQIVTLDVLPLSIEQVEAGLGAETTSISQIFLVLQGLDLSKEWLDALQRCRYHTIHSLSYPPRSADKSDSSGFDDFELDTYHSVKAIMASGLPLPKSPSMQFEDQQQERHVEDATEQEREERGWWSLRFQQVMREMQRQDRAGRFP</sequence>
<dbReference type="Gene3D" id="1.20.900.10">
    <property type="entry name" value="Dbl homology (DH) domain"/>
    <property type="match status" value="1"/>
</dbReference>
<feature type="compositionally biased region" description="Acidic residues" evidence="1">
    <location>
        <begin position="814"/>
        <end position="827"/>
    </location>
</feature>
<dbReference type="SMART" id="SM00325">
    <property type="entry name" value="RhoGEF"/>
    <property type="match status" value="1"/>
</dbReference>
<accession>A0A2H3J4U4</accession>
<feature type="compositionally biased region" description="Basic and acidic residues" evidence="1">
    <location>
        <begin position="690"/>
        <end position="702"/>
    </location>
</feature>
<dbReference type="EMBL" id="KB467832">
    <property type="protein sequence ID" value="PCH34803.1"/>
    <property type="molecule type" value="Genomic_DNA"/>
</dbReference>
<gene>
    <name evidence="3" type="ORF">WOLCODRAFT_165828</name>
</gene>